<dbReference type="GO" id="GO:0043565">
    <property type="term" value="F:sequence-specific DNA binding"/>
    <property type="evidence" value="ECO:0007669"/>
    <property type="project" value="InterPro"/>
</dbReference>
<accession>E0S6K4</accession>
<reference evidence="5 6" key="1">
    <citation type="journal article" date="2010" name="Nat. Commun.">
        <title>The complete sequence of the smallest known nuclear genome from the microsporidian Encephalitozoon intestinalis.</title>
        <authorList>
            <person name="Corradi N."/>
            <person name="Pombert J.-F."/>
            <person name="Farinelli L."/>
            <person name="Didier E.S."/>
            <person name="Keeling P.J."/>
        </authorList>
    </citation>
    <scope>NUCLEOTIDE SEQUENCE [LARGE SCALE GENOMIC DNA]</scope>
    <source>
        <strain evidence="5 6">ATCC 50506</strain>
    </source>
</reference>
<dbReference type="GeneID" id="9699102"/>
<dbReference type="HOGENOM" id="CLU_1635365_0_0_1"/>
<dbReference type="GO" id="GO:0005634">
    <property type="term" value="C:nucleus"/>
    <property type="evidence" value="ECO:0007669"/>
    <property type="project" value="UniProtKB-SubCell"/>
</dbReference>
<evidence type="ECO:0000256" key="3">
    <source>
        <dbReference type="ARBA" id="ARBA00023242"/>
    </source>
</evidence>
<dbReference type="Pfam" id="PF00447">
    <property type="entry name" value="HSF_DNA-bind"/>
    <property type="match status" value="1"/>
</dbReference>
<gene>
    <name evidence="5" type="ORF">Eint_040490</name>
</gene>
<dbReference type="InterPro" id="IPR000232">
    <property type="entry name" value="HSF_DNA-bd"/>
</dbReference>
<organism evidence="5 6">
    <name type="scientific">Encephalitozoon intestinalis (strain ATCC 50506)</name>
    <name type="common">Microsporidian parasite</name>
    <name type="synonym">Septata intestinalis</name>
    <dbReference type="NCBI Taxonomy" id="876142"/>
    <lineage>
        <taxon>Eukaryota</taxon>
        <taxon>Fungi</taxon>
        <taxon>Fungi incertae sedis</taxon>
        <taxon>Microsporidia</taxon>
        <taxon>Unikaryonidae</taxon>
        <taxon>Encephalitozoon</taxon>
    </lineage>
</organism>
<dbReference type="VEuPathDB" id="MicrosporidiaDB:Eint_040490"/>
<evidence type="ECO:0000313" key="6">
    <source>
        <dbReference type="Proteomes" id="UP000002313"/>
    </source>
</evidence>
<proteinExistence type="predicted"/>
<dbReference type="Gene3D" id="1.10.10.10">
    <property type="entry name" value="Winged helix-like DNA-binding domain superfamily/Winged helix DNA-binding domain"/>
    <property type="match status" value="1"/>
</dbReference>
<keyword evidence="6" id="KW-1185">Reference proteome</keyword>
<dbReference type="OrthoDB" id="60033at2759"/>
<dbReference type="GO" id="GO:0003700">
    <property type="term" value="F:DNA-binding transcription factor activity"/>
    <property type="evidence" value="ECO:0007669"/>
    <property type="project" value="InterPro"/>
</dbReference>
<dbReference type="InterPro" id="IPR036390">
    <property type="entry name" value="WH_DNA-bd_sf"/>
</dbReference>
<dbReference type="InterPro" id="IPR036388">
    <property type="entry name" value="WH-like_DNA-bd_sf"/>
</dbReference>
<dbReference type="KEGG" id="ein:Eint_040490"/>
<evidence type="ECO:0000259" key="4">
    <source>
        <dbReference type="Pfam" id="PF00447"/>
    </source>
</evidence>
<dbReference type="AlphaFoldDB" id="E0S6K4"/>
<dbReference type="EMBL" id="CP001945">
    <property type="protein sequence ID" value="ADM11339.1"/>
    <property type="molecule type" value="Genomic_DNA"/>
</dbReference>
<comment type="subcellular location">
    <subcellularLocation>
        <location evidence="1">Nucleus</location>
    </subcellularLocation>
</comment>
<sequence length="162" mass="18669">MSIENKPFSFTYIIRNFHRIISKGKDGAAWSPCGREVIITDSAKFQRFLEKLSRKKKGSKLDYLKRNGFIRGKTMNQKSVFSHPWFVRGQKDLLKNFTLKNSFCWSQGIQMGSHGEPDDPLDSLKLGLFDLGRTLFNLRNSCLDLNSHIQLLFNMAKSKSCE</sequence>
<name>E0S6K4_ENCIT</name>
<dbReference type="Proteomes" id="UP000002313">
    <property type="component" value="Chromosome IV"/>
</dbReference>
<keyword evidence="2" id="KW-0238">DNA-binding</keyword>
<evidence type="ECO:0000313" key="5">
    <source>
        <dbReference type="EMBL" id="ADM11339.1"/>
    </source>
</evidence>
<reference evidence="5 6" key="2">
    <citation type="journal article" date="2012" name="Proc. Natl. Acad. Sci. U.S.A.">
        <title>Gain and loss of multiple functionally related, horizontally transferred genes in the reduced genomes of two microsporidian parasites.</title>
        <authorList>
            <person name="Pombert J.-F."/>
            <person name="Selman M."/>
            <person name="Burki F."/>
            <person name="Bardell F.T."/>
            <person name="Farinelli L."/>
            <person name="Solter L.F."/>
            <person name="Whitman D.W."/>
            <person name="Weiss L.M."/>
            <person name="Corradi N."/>
            <person name="Keeling P.J."/>
        </authorList>
    </citation>
    <scope>NUCLEOTIDE SEQUENCE [LARGE SCALE GENOMIC DNA]</scope>
    <source>
        <strain evidence="5 6">ATCC 50506</strain>
    </source>
</reference>
<dbReference type="RefSeq" id="XP_003072699.1">
    <property type="nucleotide sequence ID" value="XM_003072653.1"/>
</dbReference>
<feature type="domain" description="HSF-type DNA-binding" evidence="4">
    <location>
        <begin position="17"/>
        <end position="98"/>
    </location>
</feature>
<evidence type="ECO:0000256" key="1">
    <source>
        <dbReference type="ARBA" id="ARBA00004123"/>
    </source>
</evidence>
<keyword evidence="3" id="KW-0539">Nucleus</keyword>
<evidence type="ECO:0000256" key="2">
    <source>
        <dbReference type="ARBA" id="ARBA00023125"/>
    </source>
</evidence>
<protein>
    <recommendedName>
        <fullName evidence="4">HSF-type DNA-binding domain-containing protein</fullName>
    </recommendedName>
</protein>
<dbReference type="SUPFAM" id="SSF46785">
    <property type="entry name" value="Winged helix' DNA-binding domain"/>
    <property type="match status" value="1"/>
</dbReference>